<dbReference type="Gene3D" id="3.40.50.300">
    <property type="entry name" value="P-loop containing nucleotide triphosphate hydrolases"/>
    <property type="match status" value="1"/>
</dbReference>
<dbReference type="Proteomes" id="UP000198287">
    <property type="component" value="Unassembled WGS sequence"/>
</dbReference>
<dbReference type="InterPro" id="IPR003593">
    <property type="entry name" value="AAA+_ATPase"/>
</dbReference>
<evidence type="ECO:0000256" key="5">
    <source>
        <dbReference type="ARBA" id="ARBA00022989"/>
    </source>
</evidence>
<dbReference type="AlphaFoldDB" id="A0A226DY73"/>
<dbReference type="GO" id="GO:0140359">
    <property type="term" value="F:ABC-type transporter activity"/>
    <property type="evidence" value="ECO:0007669"/>
    <property type="project" value="InterPro"/>
</dbReference>
<evidence type="ECO:0000259" key="8">
    <source>
        <dbReference type="PROSITE" id="PS50893"/>
    </source>
</evidence>
<sequence length="785" mass="86698">MAQLQRVTTLSFSDACIHQKESEAEIIMDKLPPTTTGENGYINPAFNGVPPVPTIIMEEGPFETKDHTEITLNGNGFTSLPAYVRDDDAVAAVVVVNACKSFTHGAKSRPVLDNFCMTVKQGTIYSLLGSSGCGKTTLLTAVVGMKHLDSGRILIFGSKTGTVASGVPGKRIGYMPQETALYGDFNIRETLTYFGSLYGMKKSQIDKSREVLMNLLSLPEETRRISTLSGGQKRRVSLAVSLIHSPSLLILDEPTVGVDPVLRDNIWQHLQKMVSNGHTTVIITTHYIGEATHSNTVGVMRGGRLLTEKSPKALFDEYKTQNLEEVVLKICHDDERDSLGYGRSRSKSGNILKVTVDRRYSHPAKKRASICNNNPGGGEFGAAWYKAPTCLESMFDSFSRVKSLIMKNAFVMLRNIFLVLFVVLLPAMQTVVMGMSMGNDPRPIKVGVVNYDYEGECTLKPVNLTGDNCEVANLSCMYLSTLPLDTIQLSYYHDEESARNDIKLGTIKSFMTFLEGYSTAMYERSVSSVSIDNETLQTSMILFEMDASNAVVTKSLQKIVFESYKTFVQGLLLNCGLNPELGGLPIKFQNPIYGRYDLELREYVAAGMLVGDKKQGTLERARVAGTQTWEIMLSYFATEGIVLCMQTLASFLILIFIFKITIVGSSYLAVLLILLNGFAGISLGLLIASFCKEEIQGILLAMAIIFPNFFLAGSIWPVEGMPIILQYVSYGLPGTLACEAFRSIVVRGWGFSHIYVWTGFLSTFAWVCLYWILGIFVHKVTLRKN</sequence>
<evidence type="ECO:0000256" key="6">
    <source>
        <dbReference type="ARBA" id="ARBA00023136"/>
    </source>
</evidence>
<evidence type="ECO:0000313" key="10">
    <source>
        <dbReference type="Proteomes" id="UP000198287"/>
    </source>
</evidence>
<dbReference type="PANTHER" id="PTHR43038">
    <property type="entry name" value="ATP-BINDING CASSETTE, SUB-FAMILY H, MEMBER 1"/>
    <property type="match status" value="1"/>
</dbReference>
<dbReference type="GO" id="GO:0043190">
    <property type="term" value="C:ATP-binding cassette (ABC) transporter complex"/>
    <property type="evidence" value="ECO:0007669"/>
    <property type="project" value="InterPro"/>
</dbReference>
<keyword evidence="5 7" id="KW-1133">Transmembrane helix</keyword>
<proteinExistence type="predicted"/>
<evidence type="ECO:0000256" key="4">
    <source>
        <dbReference type="ARBA" id="ARBA00022840"/>
    </source>
</evidence>
<keyword evidence="10" id="KW-1185">Reference proteome</keyword>
<comment type="caution">
    <text evidence="9">The sequence shown here is derived from an EMBL/GenBank/DDBJ whole genome shotgun (WGS) entry which is preliminary data.</text>
</comment>
<evidence type="ECO:0000313" key="9">
    <source>
        <dbReference type="EMBL" id="OXA50402.1"/>
    </source>
</evidence>
<dbReference type="PANTHER" id="PTHR43038:SF3">
    <property type="entry name" value="ABC TRANSPORTER G FAMILY MEMBER 20 ISOFORM X1"/>
    <property type="match status" value="1"/>
</dbReference>
<feature type="domain" description="ABC transporter" evidence="8">
    <location>
        <begin position="84"/>
        <end position="327"/>
    </location>
</feature>
<gene>
    <name evidence="9" type="ORF">Fcan01_15220</name>
</gene>
<dbReference type="PROSITE" id="PS50893">
    <property type="entry name" value="ABC_TRANSPORTER_2"/>
    <property type="match status" value="1"/>
</dbReference>
<dbReference type="OrthoDB" id="10255969at2759"/>
<reference evidence="9 10" key="1">
    <citation type="submission" date="2015-12" db="EMBL/GenBank/DDBJ databases">
        <title>The genome of Folsomia candida.</title>
        <authorList>
            <person name="Faddeeva A."/>
            <person name="Derks M.F."/>
            <person name="Anvar Y."/>
            <person name="Smit S."/>
            <person name="Van Straalen N."/>
            <person name="Roelofs D."/>
        </authorList>
    </citation>
    <scope>NUCLEOTIDE SEQUENCE [LARGE SCALE GENOMIC DNA]</scope>
    <source>
        <strain evidence="9 10">VU population</strain>
        <tissue evidence="9">Whole body</tissue>
    </source>
</reference>
<dbReference type="InterPro" id="IPR017871">
    <property type="entry name" value="ABC_transporter-like_CS"/>
</dbReference>
<dbReference type="GO" id="GO:0005524">
    <property type="term" value="F:ATP binding"/>
    <property type="evidence" value="ECO:0007669"/>
    <property type="project" value="UniProtKB-KW"/>
</dbReference>
<feature type="transmembrane region" description="Helical" evidence="7">
    <location>
        <begin position="754"/>
        <end position="777"/>
    </location>
</feature>
<feature type="transmembrane region" description="Helical" evidence="7">
    <location>
        <begin position="668"/>
        <end position="691"/>
    </location>
</feature>
<dbReference type="Pfam" id="PF01061">
    <property type="entry name" value="ABC2_membrane"/>
    <property type="match status" value="1"/>
</dbReference>
<dbReference type="InterPro" id="IPR000412">
    <property type="entry name" value="ABC_2_transport"/>
</dbReference>
<dbReference type="PROSITE" id="PS00211">
    <property type="entry name" value="ABC_TRANSPORTER_1"/>
    <property type="match status" value="1"/>
</dbReference>
<dbReference type="InterPro" id="IPR013525">
    <property type="entry name" value="ABC2_TM"/>
</dbReference>
<dbReference type="InterPro" id="IPR003439">
    <property type="entry name" value="ABC_transporter-like_ATP-bd"/>
</dbReference>
<dbReference type="STRING" id="158441.A0A226DY73"/>
<protein>
    <submittedName>
        <fullName evidence="9">ABC transporter G family member 23</fullName>
    </submittedName>
</protein>
<keyword evidence="3" id="KW-0547">Nucleotide-binding</keyword>
<dbReference type="PRINTS" id="PR00164">
    <property type="entry name" value="ABC2TRNSPORT"/>
</dbReference>
<dbReference type="SMART" id="SM00382">
    <property type="entry name" value="AAA"/>
    <property type="match status" value="1"/>
</dbReference>
<keyword evidence="6 7" id="KW-0472">Membrane</keyword>
<name>A0A226DY73_FOLCA</name>
<evidence type="ECO:0000256" key="3">
    <source>
        <dbReference type="ARBA" id="ARBA00022741"/>
    </source>
</evidence>
<comment type="subcellular location">
    <subcellularLocation>
        <location evidence="1">Membrane</location>
        <topology evidence="1">Multi-pass membrane protein</topology>
    </subcellularLocation>
</comment>
<evidence type="ECO:0000256" key="2">
    <source>
        <dbReference type="ARBA" id="ARBA00022692"/>
    </source>
</evidence>
<dbReference type="GO" id="GO:0016887">
    <property type="term" value="F:ATP hydrolysis activity"/>
    <property type="evidence" value="ECO:0007669"/>
    <property type="project" value="InterPro"/>
</dbReference>
<keyword evidence="4" id="KW-0067">ATP-binding</keyword>
<dbReference type="SUPFAM" id="SSF52540">
    <property type="entry name" value="P-loop containing nucleoside triphosphate hydrolases"/>
    <property type="match status" value="1"/>
</dbReference>
<feature type="transmembrane region" description="Helical" evidence="7">
    <location>
        <begin position="698"/>
        <end position="718"/>
    </location>
</feature>
<keyword evidence="2 7" id="KW-0812">Transmembrane</keyword>
<accession>A0A226DY73</accession>
<organism evidence="9 10">
    <name type="scientific">Folsomia candida</name>
    <name type="common">Springtail</name>
    <dbReference type="NCBI Taxonomy" id="158441"/>
    <lineage>
        <taxon>Eukaryota</taxon>
        <taxon>Metazoa</taxon>
        <taxon>Ecdysozoa</taxon>
        <taxon>Arthropoda</taxon>
        <taxon>Hexapoda</taxon>
        <taxon>Collembola</taxon>
        <taxon>Entomobryomorpha</taxon>
        <taxon>Isotomoidea</taxon>
        <taxon>Isotomidae</taxon>
        <taxon>Proisotominae</taxon>
        <taxon>Folsomia</taxon>
    </lineage>
</organism>
<evidence type="ECO:0000256" key="7">
    <source>
        <dbReference type="SAM" id="Phobius"/>
    </source>
</evidence>
<dbReference type="Pfam" id="PF00005">
    <property type="entry name" value="ABC_tran"/>
    <property type="match status" value="1"/>
</dbReference>
<feature type="transmembrane region" description="Helical" evidence="7">
    <location>
        <begin position="416"/>
        <end position="435"/>
    </location>
</feature>
<evidence type="ECO:0000256" key="1">
    <source>
        <dbReference type="ARBA" id="ARBA00004141"/>
    </source>
</evidence>
<dbReference type="InterPro" id="IPR027417">
    <property type="entry name" value="P-loop_NTPase"/>
</dbReference>
<feature type="transmembrane region" description="Helical" evidence="7">
    <location>
        <begin position="641"/>
        <end position="662"/>
    </location>
</feature>
<dbReference type="EMBL" id="LNIX01000009">
    <property type="protein sequence ID" value="OXA50402.1"/>
    <property type="molecule type" value="Genomic_DNA"/>
</dbReference>